<reference evidence="1 2" key="1">
    <citation type="submission" date="2016-10" db="EMBL/GenBank/DDBJ databases">
        <authorList>
            <person name="de Groot N.N."/>
        </authorList>
    </citation>
    <scope>NUCLEOTIDE SEQUENCE [LARGE SCALE GENOMIC DNA]</scope>
    <source>
        <strain evidence="1 2">DSM 15283</strain>
    </source>
</reference>
<dbReference type="Pfam" id="PF07845">
    <property type="entry name" value="DUF1636"/>
    <property type="match status" value="1"/>
</dbReference>
<proteinExistence type="predicted"/>
<dbReference type="EMBL" id="FOTQ01000003">
    <property type="protein sequence ID" value="SFM05810.1"/>
    <property type="molecule type" value="Genomic_DNA"/>
</dbReference>
<organism evidence="1 2">
    <name type="scientific">Shimia aestuarii</name>
    <dbReference type="NCBI Taxonomy" id="254406"/>
    <lineage>
        <taxon>Bacteria</taxon>
        <taxon>Pseudomonadati</taxon>
        <taxon>Pseudomonadota</taxon>
        <taxon>Alphaproteobacteria</taxon>
        <taxon>Rhodobacterales</taxon>
        <taxon>Roseobacteraceae</taxon>
    </lineage>
</organism>
<protein>
    <recommendedName>
        <fullName evidence="3">Metal-binding protein</fullName>
    </recommendedName>
</protein>
<evidence type="ECO:0008006" key="3">
    <source>
        <dbReference type="Google" id="ProtNLM"/>
    </source>
</evidence>
<evidence type="ECO:0000313" key="2">
    <source>
        <dbReference type="Proteomes" id="UP000199144"/>
    </source>
</evidence>
<name>A0A1I4MRX0_9RHOB</name>
<dbReference type="InterPro" id="IPR012863">
    <property type="entry name" value="DUF1636"/>
</dbReference>
<accession>A0A1I4MRX0</accession>
<evidence type="ECO:0000313" key="1">
    <source>
        <dbReference type="EMBL" id="SFM05810.1"/>
    </source>
</evidence>
<dbReference type="AlphaFoldDB" id="A0A1I4MRX0"/>
<sequence>MGDVVYICDTCAAPGEAPEGAGFAADLRMAAPVEVEVRTTSCLNMCDAPLALALRGSGKVAYLFSGVRPAEDVADTLALLKLYRDAPDGVIQDARPAGRLRFCLQGRVPPL</sequence>
<dbReference type="RefSeq" id="WP_242654757.1">
    <property type="nucleotide sequence ID" value="NZ_FOTQ01000003.1"/>
</dbReference>
<keyword evidence="2" id="KW-1185">Reference proteome</keyword>
<gene>
    <name evidence="1" type="ORF">SAMN04488042_103212</name>
</gene>
<dbReference type="Proteomes" id="UP000199144">
    <property type="component" value="Unassembled WGS sequence"/>
</dbReference>
<dbReference type="STRING" id="254406.SAMN04488042_103212"/>